<dbReference type="Proteomes" id="UP000235786">
    <property type="component" value="Unassembled WGS sequence"/>
</dbReference>
<evidence type="ECO:0000313" key="4">
    <source>
        <dbReference type="EMBL" id="PMD31588.1"/>
    </source>
</evidence>
<feature type="repeat" description="ANK" evidence="2">
    <location>
        <begin position="655"/>
        <end position="687"/>
    </location>
</feature>
<evidence type="ECO:0000256" key="2">
    <source>
        <dbReference type="PROSITE-ProRule" id="PRU00023"/>
    </source>
</evidence>
<accession>A0A2J6QZ94</accession>
<dbReference type="Pfam" id="PF24883">
    <property type="entry name" value="NPHP3_N"/>
    <property type="match status" value="1"/>
</dbReference>
<feature type="non-terminal residue" evidence="4">
    <location>
        <position position="703"/>
    </location>
</feature>
<reference evidence="4 5" key="1">
    <citation type="submission" date="2016-04" db="EMBL/GenBank/DDBJ databases">
        <title>A degradative enzymes factory behind the ericoid mycorrhizal symbiosis.</title>
        <authorList>
            <consortium name="DOE Joint Genome Institute"/>
            <person name="Martino E."/>
            <person name="Morin E."/>
            <person name="Grelet G."/>
            <person name="Kuo A."/>
            <person name="Kohler A."/>
            <person name="Daghino S."/>
            <person name="Barry K."/>
            <person name="Choi C."/>
            <person name="Cichocki N."/>
            <person name="Clum A."/>
            <person name="Copeland A."/>
            <person name="Hainaut M."/>
            <person name="Haridas S."/>
            <person name="Labutti K."/>
            <person name="Lindquist E."/>
            <person name="Lipzen A."/>
            <person name="Khouja H.-R."/>
            <person name="Murat C."/>
            <person name="Ohm R."/>
            <person name="Olson A."/>
            <person name="Spatafora J."/>
            <person name="Veneault-Fourrey C."/>
            <person name="Henrissat B."/>
            <person name="Grigoriev I."/>
            <person name="Martin F."/>
            <person name="Perotto S."/>
        </authorList>
    </citation>
    <scope>NUCLEOTIDE SEQUENCE [LARGE SCALE GENOMIC DNA]</scope>
    <source>
        <strain evidence="4 5">F</strain>
    </source>
</reference>
<dbReference type="InterPro" id="IPR027417">
    <property type="entry name" value="P-loop_NTPase"/>
</dbReference>
<sequence>MFANQFALKTVSPESAIMGHAGEVPIEMPGCNHKTICRFESENSMPYQRVLGILQEVTEEITNKLIVTLQAEDLPCLASLTFQSMSHRLSSLSLLQPETCKWILFHPSFKYWASSTTATNQILYIKGHPGTGKSTLMSFLHRSYLQQPIQYRRILLSFFFHGNGDALQRSQLGMFRSLIVQLYKQSLSARRIVLSAYNEKKPGSGEAEGFWTLGELQMLFQRILMSENMGDKEVVILIDALDEAADEGEKAATQLLGFFHDMTDALLAKPRKGTKIKICISCRQYPVVAVERGLQISIQEENRRGIETYVASQLSRFVHGWDVQSRTLRAEVEKVIVDKADGVFLWVARRLKRMAKDLNDGVIAFEDVKTSLETESSDLFVMYEDILKRDVDRGVWEKALLFMQWICLSERPLTLIEIRIAMACDESYMQGEEERIEDSRGYVKSDDMMKKLITSLSGGLAEVRNGTVQLFHQSVTDFLRERGIRTLFTATMDSSIEDWTDDRILGTSHDRLSKSCFRYLGLGEVAKIPVWATGMLVQKFRDVEVQFPFIRYAVTFAFVHAERAEALGISHEHLMGLLEPPGQEIKIQYDPEEMIGRSPSVFESWKMIFFEKNPIDRTYPGGGSRLIHVAACYNLGSVIRQAKEMGCSLDEQDNEGRTSLHFSAWHGNEATSLLLLDLGANLEPRALSGETPLRYAILNGQEA</sequence>
<dbReference type="PANTHER" id="PTHR10039">
    <property type="entry name" value="AMELOGENIN"/>
    <property type="match status" value="1"/>
</dbReference>
<dbReference type="Gene3D" id="1.25.40.20">
    <property type="entry name" value="Ankyrin repeat-containing domain"/>
    <property type="match status" value="1"/>
</dbReference>
<dbReference type="InterPro" id="IPR007111">
    <property type="entry name" value="NACHT_NTPase"/>
</dbReference>
<dbReference type="AlphaFoldDB" id="A0A2J6QZ94"/>
<dbReference type="InterPro" id="IPR056884">
    <property type="entry name" value="NPHP3-like_N"/>
</dbReference>
<keyword evidence="2" id="KW-0040">ANK repeat</keyword>
<dbReference type="OrthoDB" id="7464126at2759"/>
<dbReference type="InterPro" id="IPR002110">
    <property type="entry name" value="Ankyrin_rpt"/>
</dbReference>
<evidence type="ECO:0000256" key="1">
    <source>
        <dbReference type="ARBA" id="ARBA00022737"/>
    </source>
</evidence>
<keyword evidence="5" id="KW-1185">Reference proteome</keyword>
<name>A0A2J6QZ94_HYAVF</name>
<dbReference type="PANTHER" id="PTHR10039:SF5">
    <property type="entry name" value="NACHT DOMAIN-CONTAINING PROTEIN"/>
    <property type="match status" value="1"/>
</dbReference>
<dbReference type="PROSITE" id="PS50088">
    <property type="entry name" value="ANK_REPEAT"/>
    <property type="match status" value="1"/>
</dbReference>
<dbReference type="EMBL" id="KZ613962">
    <property type="protein sequence ID" value="PMD31588.1"/>
    <property type="molecule type" value="Genomic_DNA"/>
</dbReference>
<dbReference type="SUPFAM" id="SSF52540">
    <property type="entry name" value="P-loop containing nucleoside triphosphate hydrolases"/>
    <property type="match status" value="1"/>
</dbReference>
<feature type="domain" description="NACHT" evidence="3">
    <location>
        <begin position="121"/>
        <end position="256"/>
    </location>
</feature>
<evidence type="ECO:0000313" key="5">
    <source>
        <dbReference type="Proteomes" id="UP000235786"/>
    </source>
</evidence>
<dbReference type="Pfam" id="PF12796">
    <property type="entry name" value="Ank_2"/>
    <property type="match status" value="1"/>
</dbReference>
<dbReference type="PROSITE" id="PS50837">
    <property type="entry name" value="NACHT"/>
    <property type="match status" value="1"/>
</dbReference>
<organism evidence="4 5">
    <name type="scientific">Hyaloscypha variabilis (strain UAMH 11265 / GT02V1 / F)</name>
    <name type="common">Meliniomyces variabilis</name>
    <dbReference type="NCBI Taxonomy" id="1149755"/>
    <lineage>
        <taxon>Eukaryota</taxon>
        <taxon>Fungi</taxon>
        <taxon>Dikarya</taxon>
        <taxon>Ascomycota</taxon>
        <taxon>Pezizomycotina</taxon>
        <taxon>Leotiomycetes</taxon>
        <taxon>Helotiales</taxon>
        <taxon>Hyaloscyphaceae</taxon>
        <taxon>Hyaloscypha</taxon>
        <taxon>Hyaloscypha variabilis</taxon>
    </lineage>
</organism>
<dbReference type="SUPFAM" id="SSF48403">
    <property type="entry name" value="Ankyrin repeat"/>
    <property type="match status" value="1"/>
</dbReference>
<proteinExistence type="predicted"/>
<keyword evidence="1" id="KW-0677">Repeat</keyword>
<dbReference type="Gene3D" id="3.40.50.300">
    <property type="entry name" value="P-loop containing nucleotide triphosphate hydrolases"/>
    <property type="match status" value="1"/>
</dbReference>
<evidence type="ECO:0000259" key="3">
    <source>
        <dbReference type="PROSITE" id="PS50837"/>
    </source>
</evidence>
<protein>
    <recommendedName>
        <fullName evidence="3">NACHT domain-containing protein</fullName>
    </recommendedName>
</protein>
<dbReference type="InterPro" id="IPR036770">
    <property type="entry name" value="Ankyrin_rpt-contain_sf"/>
</dbReference>
<dbReference type="PROSITE" id="PS50297">
    <property type="entry name" value="ANK_REP_REGION"/>
    <property type="match status" value="1"/>
</dbReference>
<gene>
    <name evidence="4" type="ORF">L207DRAFT_472287</name>
</gene>